<evidence type="ECO:0000256" key="1">
    <source>
        <dbReference type="SAM" id="Phobius"/>
    </source>
</evidence>
<accession>A0A2R8FAD5</accession>
<reference evidence="3" key="1">
    <citation type="submission" date="2017-11" db="EMBL/GenBank/DDBJ databases">
        <authorList>
            <person name="Seth-Smith MB H."/>
        </authorList>
    </citation>
    <scope>NUCLEOTIDE SEQUENCE [LARGE SCALE GENOMIC DNA]</scope>
</reference>
<dbReference type="EMBL" id="LT993738">
    <property type="protein sequence ID" value="SPN73364.1"/>
    <property type="molecule type" value="Genomic_DNA"/>
</dbReference>
<dbReference type="Proteomes" id="UP000244926">
    <property type="component" value="Chromosome I"/>
</dbReference>
<dbReference type="InterPro" id="IPR006974">
    <property type="entry name" value="DUF648"/>
</dbReference>
<evidence type="ECO:0000313" key="3">
    <source>
        <dbReference type="Proteomes" id="UP000244926"/>
    </source>
</evidence>
<keyword evidence="1" id="KW-0812">Transmembrane</keyword>
<dbReference type="AlphaFoldDB" id="A0A2R8FAD5"/>
<keyword evidence="1" id="KW-1133">Transmembrane helix</keyword>
<organism evidence="2 3">
    <name type="scientific">Chlamydia serpentis</name>
    <dbReference type="NCBI Taxonomy" id="1967782"/>
    <lineage>
        <taxon>Bacteria</taxon>
        <taxon>Pseudomonadati</taxon>
        <taxon>Chlamydiota</taxon>
        <taxon>Chlamydiia</taxon>
        <taxon>Chlamydiales</taxon>
        <taxon>Chlamydiaceae</taxon>
        <taxon>Chlamydia/Chlamydophila group</taxon>
        <taxon>Chlamydia</taxon>
    </lineage>
</organism>
<gene>
    <name evidence="2" type="ORF">C10C_0183</name>
</gene>
<sequence length="397" mass="45852">MISFFSPIIFEKKYFASKQIGATNPGILESLVERVDRYFDLGCINSTSCIEEKENIIFFKRVKSEISTCGLILRLISYLLVITVVIALIFKCVLRAILHLKYNFRRIPEFSCPADSYLETPVFQFTSEERQEIVRSHQIVRDHIKFSREELEAYGIKLITSSQGDNGVCVYTHRHFPHLIFKSVPIDHVEHRLAAFKIAKEVVTAKNLNLLHLPETTSLNFATTKDYSGVVQKHPLTCGLIVEERLELMEPANLQFKDSNVHPIMLITHLKQRELYQTLGERLLPTLKQLKIFIRETRFFDIAHRNLPVLKRMCLDSLSGAKVPVLGLVDIESLNILPWEKHNQSSLGDLYRMLIGILPPNIDFKKLLSEQEMRDADRGLPLPYEGQKMSSRHFPYR</sequence>
<dbReference type="KEGG" id="csee:C10C_0183"/>
<evidence type="ECO:0000313" key="2">
    <source>
        <dbReference type="EMBL" id="SPN73364.1"/>
    </source>
</evidence>
<dbReference type="Pfam" id="PF04890">
    <property type="entry name" value="DUF648"/>
    <property type="match status" value="1"/>
</dbReference>
<protein>
    <submittedName>
        <fullName evidence="2">Uncharacterized protein</fullName>
    </submittedName>
</protein>
<feature type="transmembrane region" description="Helical" evidence="1">
    <location>
        <begin position="75"/>
        <end position="98"/>
    </location>
</feature>
<keyword evidence="3" id="KW-1185">Reference proteome</keyword>
<proteinExistence type="predicted"/>
<name>A0A2R8FAD5_9CHLA</name>
<dbReference type="RefSeq" id="WP_108896340.1">
    <property type="nucleotide sequence ID" value="NZ_LT993738.1"/>
</dbReference>
<keyword evidence="1" id="KW-0472">Membrane</keyword>